<evidence type="ECO:0000256" key="8">
    <source>
        <dbReference type="ARBA" id="ARBA00023033"/>
    </source>
</evidence>
<dbReference type="AlphaFoldDB" id="A0A7V1CVG4"/>
<dbReference type="Pfam" id="PF03060">
    <property type="entry name" value="NMO"/>
    <property type="match status" value="1"/>
</dbReference>
<proteinExistence type="inferred from homology"/>
<dbReference type="Proteomes" id="UP000886188">
    <property type="component" value="Unassembled WGS sequence"/>
</dbReference>
<dbReference type="PANTHER" id="PTHR42747">
    <property type="entry name" value="NITRONATE MONOOXYGENASE-RELATED"/>
    <property type="match status" value="1"/>
</dbReference>
<dbReference type="InterPro" id="IPR013785">
    <property type="entry name" value="Aldolase_TIM"/>
</dbReference>
<dbReference type="EMBL" id="DRGM01000012">
    <property type="protein sequence ID" value="HEA15047.1"/>
    <property type="molecule type" value="Genomic_DNA"/>
</dbReference>
<gene>
    <name evidence="12" type="ORF">ENH88_01070</name>
</gene>
<evidence type="ECO:0000256" key="10">
    <source>
        <dbReference type="ARBA" id="ARBA00049401"/>
    </source>
</evidence>
<comment type="cofactor">
    <cofactor evidence="1">
        <name>FMN</name>
        <dbReference type="ChEBI" id="CHEBI:58210"/>
    </cofactor>
</comment>
<sequence>MALSFFNTHLALIQAPMAGVQDFRLAAAVSNAGGLGSLPCAMLSKEQLVSELDKLTQATSNPYNLNFFCHTPASYSNVQKQDWHQLLAPYFAEFNIDQAKLTMTASRQPIDADTVALIAPFKPPVVSFHFGLPEPAIVQQIKSWGGKVISTATTVEEAKWLAANGADAVIAQGLEAGGHRGHFLSMDLSLQQPTAVLVEQCVAELNVAVIAAGGIATAEDAKKMQSLGAAMVQVGSAYLLCQEATTSALHRDAILQQPANSTALTTVFSGRAARGIENRVMHELGTMPQQAPAFPFASIALSALRAKSEAQGKSDFSPLWCGQKYIVRENINAAALSALLMTQWD</sequence>
<evidence type="ECO:0000256" key="5">
    <source>
        <dbReference type="ARBA" id="ARBA00022643"/>
    </source>
</evidence>
<keyword evidence="3" id="KW-0216">Detoxification</keyword>
<name>A0A7V1CVG4_9GAMM</name>
<keyword evidence="7" id="KW-0560">Oxidoreductase</keyword>
<dbReference type="FunFam" id="3.20.20.70:FF:000154">
    <property type="entry name" value="Probable nitronate monooxygenase"/>
    <property type="match status" value="1"/>
</dbReference>
<evidence type="ECO:0000256" key="1">
    <source>
        <dbReference type="ARBA" id="ARBA00001917"/>
    </source>
</evidence>
<keyword evidence="6" id="KW-0547">Nucleotide-binding</keyword>
<keyword evidence="8 12" id="KW-0503">Monooxygenase</keyword>
<dbReference type="GO" id="GO:0018580">
    <property type="term" value="F:nitronate monooxygenase activity"/>
    <property type="evidence" value="ECO:0007669"/>
    <property type="project" value="InterPro"/>
</dbReference>
<dbReference type="InterPro" id="IPR004136">
    <property type="entry name" value="NMO"/>
</dbReference>
<organism evidence="12">
    <name type="scientific">Pseudoalteromonas prydzensis</name>
    <dbReference type="NCBI Taxonomy" id="182141"/>
    <lineage>
        <taxon>Bacteria</taxon>
        <taxon>Pseudomonadati</taxon>
        <taxon>Pseudomonadota</taxon>
        <taxon>Gammaproteobacteria</taxon>
        <taxon>Alteromonadales</taxon>
        <taxon>Pseudoalteromonadaceae</taxon>
        <taxon>Pseudoalteromonas</taxon>
    </lineage>
</organism>
<evidence type="ECO:0000256" key="7">
    <source>
        <dbReference type="ARBA" id="ARBA00023002"/>
    </source>
</evidence>
<evidence type="ECO:0000256" key="9">
    <source>
        <dbReference type="ARBA" id="ARBA00031155"/>
    </source>
</evidence>
<protein>
    <recommendedName>
        <fullName evidence="11">Nitronate monooxygenase</fullName>
    </recommendedName>
    <alternativeName>
        <fullName evidence="9">Propionate 3-nitronate monooxygenase</fullName>
    </alternativeName>
</protein>
<evidence type="ECO:0000256" key="6">
    <source>
        <dbReference type="ARBA" id="ARBA00022741"/>
    </source>
</evidence>
<accession>A0A7V1CVG4</accession>
<comment type="similarity">
    <text evidence="2">Belongs to the nitronate monooxygenase family. NMO class I subfamily.</text>
</comment>
<evidence type="ECO:0000256" key="2">
    <source>
        <dbReference type="ARBA" id="ARBA00009881"/>
    </source>
</evidence>
<evidence type="ECO:0000256" key="4">
    <source>
        <dbReference type="ARBA" id="ARBA00022630"/>
    </source>
</evidence>
<dbReference type="CDD" id="cd04730">
    <property type="entry name" value="NPD_like"/>
    <property type="match status" value="1"/>
</dbReference>
<dbReference type="GO" id="GO:0000166">
    <property type="term" value="F:nucleotide binding"/>
    <property type="evidence" value="ECO:0007669"/>
    <property type="project" value="UniProtKB-KW"/>
</dbReference>
<dbReference type="Gene3D" id="3.20.20.70">
    <property type="entry name" value="Aldolase class I"/>
    <property type="match status" value="1"/>
</dbReference>
<evidence type="ECO:0000256" key="3">
    <source>
        <dbReference type="ARBA" id="ARBA00022575"/>
    </source>
</evidence>
<evidence type="ECO:0000256" key="11">
    <source>
        <dbReference type="ARBA" id="ARBA00067136"/>
    </source>
</evidence>
<dbReference type="RefSeq" id="WP_304178550.1">
    <property type="nucleotide sequence ID" value="NZ_DRGM01000012.1"/>
</dbReference>
<dbReference type="SUPFAM" id="SSF51412">
    <property type="entry name" value="Inosine monophosphate dehydrogenase (IMPDH)"/>
    <property type="match status" value="1"/>
</dbReference>
<comment type="catalytic activity">
    <reaction evidence="10">
        <text>3 propionate 3-nitronate + 3 O2 + H2O = 3 3-oxopropanoate + 2 nitrate + nitrite + H2O2 + 3 H(+)</text>
        <dbReference type="Rhea" id="RHEA:57332"/>
        <dbReference type="ChEBI" id="CHEBI:15377"/>
        <dbReference type="ChEBI" id="CHEBI:15378"/>
        <dbReference type="ChEBI" id="CHEBI:15379"/>
        <dbReference type="ChEBI" id="CHEBI:16240"/>
        <dbReference type="ChEBI" id="CHEBI:16301"/>
        <dbReference type="ChEBI" id="CHEBI:17632"/>
        <dbReference type="ChEBI" id="CHEBI:33190"/>
        <dbReference type="ChEBI" id="CHEBI:136067"/>
    </reaction>
</comment>
<keyword evidence="5" id="KW-0288">FMN</keyword>
<dbReference type="GO" id="GO:0009636">
    <property type="term" value="P:response to toxic substance"/>
    <property type="evidence" value="ECO:0007669"/>
    <property type="project" value="UniProtKB-KW"/>
</dbReference>
<keyword evidence="4" id="KW-0285">Flavoprotein</keyword>
<reference evidence="12" key="1">
    <citation type="journal article" date="2020" name="mSystems">
        <title>Genome- and Community-Level Interaction Insights into Carbon Utilization and Element Cycling Functions of Hydrothermarchaeota in Hydrothermal Sediment.</title>
        <authorList>
            <person name="Zhou Z."/>
            <person name="Liu Y."/>
            <person name="Xu W."/>
            <person name="Pan J."/>
            <person name="Luo Z.H."/>
            <person name="Li M."/>
        </authorList>
    </citation>
    <scope>NUCLEOTIDE SEQUENCE [LARGE SCALE GENOMIC DNA]</scope>
    <source>
        <strain evidence="12">HyVt-346</strain>
    </source>
</reference>
<comment type="caution">
    <text evidence="12">The sequence shown here is derived from an EMBL/GenBank/DDBJ whole genome shotgun (WGS) entry which is preliminary data.</text>
</comment>
<dbReference type="PANTHER" id="PTHR42747:SF3">
    <property type="entry name" value="NITRONATE MONOOXYGENASE-RELATED"/>
    <property type="match status" value="1"/>
</dbReference>
<evidence type="ECO:0000313" key="12">
    <source>
        <dbReference type="EMBL" id="HEA15047.1"/>
    </source>
</evidence>